<dbReference type="NCBIfam" id="TIGR02944">
    <property type="entry name" value="suf_reg_Xantho"/>
    <property type="match status" value="1"/>
</dbReference>
<comment type="caution">
    <text evidence="1">The sequence shown here is derived from an EMBL/GenBank/DDBJ whole genome shotgun (WGS) entry which is preliminary data.</text>
</comment>
<organism evidence="1 2">
    <name type="scientific">Candidatus Aquirickettsiella gammari</name>
    <dbReference type="NCBI Taxonomy" id="2016198"/>
    <lineage>
        <taxon>Bacteria</taxon>
        <taxon>Pseudomonadati</taxon>
        <taxon>Pseudomonadota</taxon>
        <taxon>Gammaproteobacteria</taxon>
        <taxon>Legionellales</taxon>
        <taxon>Coxiellaceae</taxon>
        <taxon>Candidatus Aquirickettsiella</taxon>
    </lineage>
</organism>
<dbReference type="Pfam" id="PF02082">
    <property type="entry name" value="Rrf2"/>
    <property type="match status" value="1"/>
</dbReference>
<accession>A0A370CJ03</accession>
<dbReference type="SUPFAM" id="SSF46785">
    <property type="entry name" value="Winged helix' DNA-binding domain"/>
    <property type="match status" value="1"/>
</dbReference>
<keyword evidence="2" id="KW-1185">Reference proteome</keyword>
<reference evidence="1 2" key="1">
    <citation type="journal article" date="2017" name="Int. J. Syst. Evol. Microbiol.">
        <title>Aquarickettsiella crustaci n. gen. n. sp. (Gammaproteobacteria: Legionellales: Coxiellaceae); a bacterial pathogen of the freshwater crustacean: Gammarus fossarum (Malacostraca: Amphipoda).</title>
        <authorList>
            <person name="Bojko J."/>
            <person name="Dunn A.M."/>
            <person name="Stebbing P.D."/>
            <person name="Van Aerle R."/>
            <person name="Bacela-Spychalska K."/>
            <person name="Bean T.P."/>
            <person name="Stentiford G.D."/>
        </authorList>
    </citation>
    <scope>NUCLEOTIDE SEQUENCE [LARGE SCALE GENOMIC DNA]</scope>
    <source>
        <strain evidence="1">RA15029</strain>
    </source>
</reference>
<dbReference type="InterPro" id="IPR000944">
    <property type="entry name" value="Tscrpt_reg_Rrf2"/>
</dbReference>
<dbReference type="GO" id="GO:0005829">
    <property type="term" value="C:cytosol"/>
    <property type="evidence" value="ECO:0007669"/>
    <property type="project" value="TreeGrafter"/>
</dbReference>
<dbReference type="Proteomes" id="UP000226429">
    <property type="component" value="Unassembled WGS sequence"/>
</dbReference>
<evidence type="ECO:0000313" key="1">
    <source>
        <dbReference type="EMBL" id="RDH40795.1"/>
    </source>
</evidence>
<name>A0A370CJ03_9COXI</name>
<dbReference type="GO" id="GO:0003700">
    <property type="term" value="F:DNA-binding transcription factor activity"/>
    <property type="evidence" value="ECO:0007669"/>
    <property type="project" value="TreeGrafter"/>
</dbReference>
<dbReference type="PANTHER" id="PTHR33221:SF2">
    <property type="entry name" value="TRANSCRIPTIONAL REGULATOR"/>
    <property type="match status" value="1"/>
</dbReference>
<dbReference type="AlphaFoldDB" id="A0A370CJ03"/>
<dbReference type="EMBL" id="NMOS02000004">
    <property type="protein sequence ID" value="RDH40795.1"/>
    <property type="molecule type" value="Genomic_DNA"/>
</dbReference>
<evidence type="ECO:0000313" key="2">
    <source>
        <dbReference type="Proteomes" id="UP000226429"/>
    </source>
</evidence>
<dbReference type="PROSITE" id="PS51197">
    <property type="entry name" value="HTH_RRF2_2"/>
    <property type="match status" value="1"/>
</dbReference>
<dbReference type="NCBIfam" id="TIGR00738">
    <property type="entry name" value="rrf2_super"/>
    <property type="match status" value="1"/>
</dbReference>
<sequence length="157" mass="17368">MLRLSKLTDYAIVIMAYLAQHPGLAINAKTIAEHTGIALPTASKLLKRLSHDQLLFANRGVKGGYQLALLATDISLGQLIQTLEGQIALTECNHTALQCTLERQCTIRDNWRRIGAFIQNTLMQISLADLISPLNLMQLEALLKTTQPLHFVPENTP</sequence>
<gene>
    <name evidence="1" type="ORF">CFE62_002390</name>
</gene>
<reference evidence="1 2" key="2">
    <citation type="journal article" date="2018" name="J. Invertebr. Pathol.">
        <title>'Candidatus Aquirickettsiella gammari' (Gammaproteobacteria: Legionellales: Coxiellaceae): A bacterial pathogen of the freshwater crustacean Gammarus fossarum (Malacostraca: Amphipoda).</title>
        <authorList>
            <person name="Bojko J."/>
            <person name="Dunn A.M."/>
            <person name="Stebbing P.D."/>
            <person name="van Aerle R."/>
            <person name="Bacela-Spychalska K."/>
            <person name="Bean T.P."/>
            <person name="Urrutia A."/>
            <person name="Stentiford G.D."/>
        </authorList>
    </citation>
    <scope>NUCLEOTIDE SEQUENCE [LARGE SCALE GENOMIC DNA]</scope>
    <source>
        <strain evidence="1">RA15029</strain>
    </source>
</reference>
<dbReference type="InterPro" id="IPR014290">
    <property type="entry name" value="SUF_FeS_clus_asmbl_reg"/>
</dbReference>
<dbReference type="Gene3D" id="1.10.10.10">
    <property type="entry name" value="Winged helix-like DNA-binding domain superfamily/Winged helix DNA-binding domain"/>
    <property type="match status" value="1"/>
</dbReference>
<dbReference type="InterPro" id="IPR036390">
    <property type="entry name" value="WH_DNA-bd_sf"/>
</dbReference>
<proteinExistence type="predicted"/>
<dbReference type="PANTHER" id="PTHR33221">
    <property type="entry name" value="WINGED HELIX-TURN-HELIX TRANSCRIPTIONAL REGULATOR, RRF2 FAMILY"/>
    <property type="match status" value="1"/>
</dbReference>
<protein>
    <submittedName>
        <fullName evidence="1">SUF system Fe-S cluster assembly regulator</fullName>
    </submittedName>
</protein>
<dbReference type="InterPro" id="IPR036388">
    <property type="entry name" value="WH-like_DNA-bd_sf"/>
</dbReference>